<dbReference type="AlphaFoldDB" id="A0A1U7D251"/>
<feature type="chain" id="PRO_5010588935" evidence="1">
    <location>
        <begin position="21"/>
        <end position="134"/>
    </location>
</feature>
<dbReference type="KEGG" id="tpro:Ga0080559_TMP1425"/>
<keyword evidence="1" id="KW-0732">Signal</keyword>
<organism evidence="2 3">
    <name type="scientific">Salipiger profundus</name>
    <dbReference type="NCBI Taxonomy" id="1229727"/>
    <lineage>
        <taxon>Bacteria</taxon>
        <taxon>Pseudomonadati</taxon>
        <taxon>Pseudomonadota</taxon>
        <taxon>Alphaproteobacteria</taxon>
        <taxon>Rhodobacterales</taxon>
        <taxon>Roseobacteraceae</taxon>
        <taxon>Salipiger</taxon>
    </lineage>
</organism>
<dbReference type="Pfam" id="PF16156">
    <property type="entry name" value="DUF4864"/>
    <property type="match status" value="1"/>
</dbReference>
<dbReference type="SUPFAM" id="SSF54427">
    <property type="entry name" value="NTF2-like"/>
    <property type="match status" value="1"/>
</dbReference>
<evidence type="ECO:0000313" key="2">
    <source>
        <dbReference type="EMBL" id="APX22221.1"/>
    </source>
</evidence>
<dbReference type="OrthoDB" id="9130422at2"/>
<gene>
    <name evidence="2" type="ORF">Ga0080559_TMP1425</name>
</gene>
<keyword evidence="3" id="KW-1185">Reference proteome</keyword>
<dbReference type="STRING" id="1229727.Ga0080559_TMP1425"/>
<accession>A0A1U7D251</accession>
<protein>
    <submittedName>
        <fullName evidence="2">Putative DUF4864 protein</fullName>
    </submittedName>
</protein>
<evidence type="ECO:0000256" key="1">
    <source>
        <dbReference type="SAM" id="SignalP"/>
    </source>
</evidence>
<proteinExistence type="predicted"/>
<dbReference type="EMBL" id="CP014796">
    <property type="protein sequence ID" value="APX22221.1"/>
    <property type="molecule type" value="Genomic_DNA"/>
</dbReference>
<sequence precursor="true">MRRQLLGLLAGLVLAMPAAAQDQAAIERVIRQQMDAFTAGDVTTAFDFASPGIQGLFGTPENFGRMVEEGYPEVWRPGDVRFGRLDQSDMGLWQHVFVTDGDGQIHALEYLMEEIEGRWRIAGVRRSTMPELAA</sequence>
<dbReference type="InterPro" id="IPR032347">
    <property type="entry name" value="DUF4864"/>
</dbReference>
<dbReference type="InterPro" id="IPR032710">
    <property type="entry name" value="NTF2-like_dom_sf"/>
</dbReference>
<dbReference type="Proteomes" id="UP000186559">
    <property type="component" value="Chromosome"/>
</dbReference>
<feature type="signal peptide" evidence="1">
    <location>
        <begin position="1"/>
        <end position="20"/>
    </location>
</feature>
<reference evidence="2 3" key="1">
    <citation type="submission" date="2016-03" db="EMBL/GenBank/DDBJ databases">
        <title>Deep-sea bacteria in the southern Pacific.</title>
        <authorList>
            <person name="Tang K."/>
        </authorList>
    </citation>
    <scope>NUCLEOTIDE SEQUENCE [LARGE SCALE GENOMIC DNA]</scope>
    <source>
        <strain evidence="2 3">JLT2016</strain>
    </source>
</reference>
<evidence type="ECO:0000313" key="3">
    <source>
        <dbReference type="Proteomes" id="UP000186559"/>
    </source>
</evidence>
<name>A0A1U7D251_9RHOB</name>
<dbReference type="RefSeq" id="WP_076622650.1">
    <property type="nucleotide sequence ID" value="NZ_BMEW01000003.1"/>
</dbReference>